<dbReference type="InterPro" id="IPR013525">
    <property type="entry name" value="ABC2_TM"/>
</dbReference>
<evidence type="ECO:0000256" key="5">
    <source>
        <dbReference type="RuleBase" id="RU361157"/>
    </source>
</evidence>
<dbReference type="InterPro" id="IPR052522">
    <property type="entry name" value="ABC-2_transport_permease"/>
</dbReference>
<keyword evidence="3 5" id="KW-1133">Transmembrane helix</keyword>
<feature type="transmembrane region" description="Helical" evidence="5">
    <location>
        <begin position="233"/>
        <end position="255"/>
    </location>
</feature>
<dbReference type="InterPro" id="IPR047817">
    <property type="entry name" value="ABC2_TM_bact-type"/>
</dbReference>
<keyword evidence="5" id="KW-1003">Cell membrane</keyword>
<dbReference type="EMBL" id="FYEX01000001">
    <property type="protein sequence ID" value="SNC63125.1"/>
    <property type="molecule type" value="Genomic_DNA"/>
</dbReference>
<feature type="transmembrane region" description="Helical" evidence="5">
    <location>
        <begin position="58"/>
        <end position="78"/>
    </location>
</feature>
<feature type="transmembrane region" description="Helical" evidence="5">
    <location>
        <begin position="29"/>
        <end position="52"/>
    </location>
</feature>
<organism evidence="7 8">
    <name type="scientific">Polynucleobacter victoriensis</name>
    <dbReference type="NCBI Taxonomy" id="2049319"/>
    <lineage>
        <taxon>Bacteria</taxon>
        <taxon>Pseudomonadati</taxon>
        <taxon>Pseudomonadota</taxon>
        <taxon>Betaproteobacteria</taxon>
        <taxon>Burkholderiales</taxon>
        <taxon>Burkholderiaceae</taxon>
        <taxon>Polynucleobacter</taxon>
    </lineage>
</organism>
<feature type="transmembrane region" description="Helical" evidence="5">
    <location>
        <begin position="112"/>
        <end position="134"/>
    </location>
</feature>
<dbReference type="PANTHER" id="PTHR43332:SF1">
    <property type="entry name" value="TRANSPORT PERMEASE PROTEIN"/>
    <property type="match status" value="1"/>
</dbReference>
<sequence>MGQLRSSPFAYASGFQALFYKEVKRFWRVSFQTVAAPVLTAILYLMIFGHVLEDHVKVYGAISYTSFLIPGLVMMSLLQNSFANTSSSLIQSKITGNLIFVLLAPLSHLEFFMAYVLAAMVRGLVVGLGVFLATCWFTDISFQMPLWILVFGLLSAAVLGALGLIAGIWAEKFDQLAAFQNFFIMPATMLSGVFYSIHTLPTIWQSISHFNPFFYMIDGFRYGFFGVSDVSPWFSLAIVGSFFLLVAIVAIRLLATGYKLRH</sequence>
<dbReference type="OrthoDB" id="9804001at2"/>
<comment type="subcellular location">
    <subcellularLocation>
        <location evidence="5">Cell inner membrane</location>
        <topology evidence="5">Multi-pass membrane protein</topology>
    </subcellularLocation>
    <subcellularLocation>
        <location evidence="1">Membrane</location>
        <topology evidence="1">Multi-pass membrane protein</topology>
    </subcellularLocation>
</comment>
<comment type="similarity">
    <text evidence="5">Belongs to the ABC-2 integral membrane protein family.</text>
</comment>
<feature type="transmembrane region" description="Helical" evidence="5">
    <location>
        <begin position="146"/>
        <end position="170"/>
    </location>
</feature>
<dbReference type="Pfam" id="PF01061">
    <property type="entry name" value="ABC2_membrane"/>
    <property type="match status" value="1"/>
</dbReference>
<protein>
    <recommendedName>
        <fullName evidence="5">Transport permease protein</fullName>
    </recommendedName>
</protein>
<dbReference type="GO" id="GO:0140359">
    <property type="term" value="F:ABC-type transporter activity"/>
    <property type="evidence" value="ECO:0007669"/>
    <property type="project" value="InterPro"/>
</dbReference>
<keyword evidence="5" id="KW-0813">Transport</keyword>
<evidence type="ECO:0000256" key="3">
    <source>
        <dbReference type="ARBA" id="ARBA00022989"/>
    </source>
</evidence>
<accession>A0A212TAU9</accession>
<dbReference type="PANTHER" id="PTHR43332">
    <property type="entry name" value="INNER MEMBRANE TRANSPORT PERMEASE YADH-RELATED"/>
    <property type="match status" value="1"/>
</dbReference>
<feature type="transmembrane region" description="Helical" evidence="5">
    <location>
        <begin position="176"/>
        <end position="197"/>
    </location>
</feature>
<dbReference type="InterPro" id="IPR000412">
    <property type="entry name" value="ABC_2_transport"/>
</dbReference>
<keyword evidence="2 5" id="KW-0812">Transmembrane</keyword>
<dbReference type="PRINTS" id="PR00164">
    <property type="entry name" value="ABC2TRNSPORT"/>
</dbReference>
<dbReference type="Proteomes" id="UP000197215">
    <property type="component" value="Unassembled WGS sequence"/>
</dbReference>
<dbReference type="PROSITE" id="PS51012">
    <property type="entry name" value="ABC_TM2"/>
    <property type="match status" value="1"/>
</dbReference>
<dbReference type="PIRSF" id="PIRSF006648">
    <property type="entry name" value="DrrB"/>
    <property type="match status" value="1"/>
</dbReference>
<name>A0A212TAU9_9BURK</name>
<evidence type="ECO:0000313" key="7">
    <source>
        <dbReference type="EMBL" id="SNC63125.1"/>
    </source>
</evidence>
<dbReference type="AlphaFoldDB" id="A0A212TAU9"/>
<evidence type="ECO:0000256" key="2">
    <source>
        <dbReference type="ARBA" id="ARBA00022692"/>
    </source>
</evidence>
<evidence type="ECO:0000256" key="4">
    <source>
        <dbReference type="ARBA" id="ARBA00023136"/>
    </source>
</evidence>
<evidence type="ECO:0000256" key="1">
    <source>
        <dbReference type="ARBA" id="ARBA00004141"/>
    </source>
</evidence>
<keyword evidence="4 5" id="KW-0472">Membrane</keyword>
<feature type="transmembrane region" description="Helical" evidence="5">
    <location>
        <begin position="90"/>
        <end position="106"/>
    </location>
</feature>
<evidence type="ECO:0000313" key="8">
    <source>
        <dbReference type="Proteomes" id="UP000197215"/>
    </source>
</evidence>
<reference evidence="7 8" key="1">
    <citation type="submission" date="2017-06" db="EMBL/GenBank/DDBJ databases">
        <authorList>
            <person name="Kim H.J."/>
            <person name="Triplett B.A."/>
        </authorList>
    </citation>
    <scope>NUCLEOTIDE SEQUENCE [LARGE SCALE GENOMIC DNA]</scope>
    <source>
        <strain evidence="7 8">MWH-VicM1</strain>
    </source>
</reference>
<feature type="domain" description="ABC transmembrane type-2" evidence="6">
    <location>
        <begin position="28"/>
        <end position="257"/>
    </location>
</feature>
<gene>
    <name evidence="7" type="ORF">SAMN06295916_0816</name>
</gene>
<dbReference type="GO" id="GO:0043190">
    <property type="term" value="C:ATP-binding cassette (ABC) transporter complex"/>
    <property type="evidence" value="ECO:0007669"/>
    <property type="project" value="InterPro"/>
</dbReference>
<dbReference type="RefSeq" id="WP_088812686.1">
    <property type="nucleotide sequence ID" value="NZ_FYEX01000001.1"/>
</dbReference>
<evidence type="ECO:0000259" key="6">
    <source>
        <dbReference type="PROSITE" id="PS51012"/>
    </source>
</evidence>
<proteinExistence type="inferred from homology"/>
<keyword evidence="8" id="KW-1185">Reference proteome</keyword>